<dbReference type="Proteomes" id="UP001530400">
    <property type="component" value="Unassembled WGS sequence"/>
</dbReference>
<feature type="region of interest" description="Disordered" evidence="1">
    <location>
        <begin position="497"/>
        <end position="520"/>
    </location>
</feature>
<organism evidence="2 3">
    <name type="scientific">Cyclotella atomus</name>
    <dbReference type="NCBI Taxonomy" id="382360"/>
    <lineage>
        <taxon>Eukaryota</taxon>
        <taxon>Sar</taxon>
        <taxon>Stramenopiles</taxon>
        <taxon>Ochrophyta</taxon>
        <taxon>Bacillariophyta</taxon>
        <taxon>Coscinodiscophyceae</taxon>
        <taxon>Thalassiosirophycidae</taxon>
        <taxon>Stephanodiscales</taxon>
        <taxon>Stephanodiscaceae</taxon>
        <taxon>Cyclotella</taxon>
    </lineage>
</organism>
<name>A0ABD3NUP3_9STRA</name>
<evidence type="ECO:0000313" key="3">
    <source>
        <dbReference type="Proteomes" id="UP001530400"/>
    </source>
</evidence>
<proteinExistence type="predicted"/>
<feature type="compositionally biased region" description="Low complexity" evidence="1">
    <location>
        <begin position="369"/>
        <end position="379"/>
    </location>
</feature>
<feature type="region of interest" description="Disordered" evidence="1">
    <location>
        <begin position="369"/>
        <end position="396"/>
    </location>
</feature>
<feature type="region of interest" description="Disordered" evidence="1">
    <location>
        <begin position="839"/>
        <end position="864"/>
    </location>
</feature>
<dbReference type="EMBL" id="JALLPJ020000923">
    <property type="protein sequence ID" value="KAL3779680.1"/>
    <property type="molecule type" value="Genomic_DNA"/>
</dbReference>
<sequence>MSSKRKDPPENLHTSNRRASGKRYRTKRDPNSWESSILTIRSNILLLGMSHPSVTAAIEQFNLSSKVHIQHPEPSVEQAIELVRRKILNTIDGRDYARIKALEASNEMLAYTVSKEKGGPYESKRHLDADFNSRNFIKEMLRQWGVGYGMDLIKFRQGILDYFWIPPGTWQGIHWKPPFFRDNLPAFVTENLFNYGDIHKDTHHVRTKKDIEGGDYITSDAAVFYLPFCENCFVEVVAWREVLSKVYTIGFLPKQQLDEHTLWRATNTISAESMQERLEKKLDQEEDYCKLTRQKIVHGGAIGCNHVDRDAVLDVFDRIKNVEDVRMIKLTALRKYHPNFENSGKKWPCKRGVDVGGFVGLSKSAAASAPLPAASKPSPTKAQKRPKMLLKSPAPPSTVDEKRFFGLLDSLLSQDDAPVELSKSGALKISSLSDLDDSLPIDFGGSAKFQKQLSKFGWRIRSDQTVVFRGKQEQVVYHNKAQAAELLSRLAKEKNIDKKKASKEAKPSNPPSVKSQLPPAESKIDCDQVVLDFRNRYYKEVMCEQFRSMMDKKTKIEDAALNAIGQLKLVAMDLSKNSEKKSCELFCFDRSQRHIYVATEEEALKKVCNLIGRRMELSWDWMKVSSTRRRSSRLTKSATASVKDPPTNETEIAQCEPDDKQQIVNSDNNKIYEDASCRSRELTENVLENVTHGTKIVLSYKDAMYRDLMYAHFRNMEGKHVNKEDLAQSILESLKQKLDTSIAEGNPDVNNRLINLYKRDQRSGHEYIVDDEEAFAKILVDIRRRNDRREKWKPAIPVYQTNESATVAFDNAAARHIVKPEANGMYNQTEQSTVVISTDSESTQLKSEETSINSTTSDLDTDFTSSKDHPNALLLYAPAKEQETLRCEPESQQISLPETKIAALKSKETISVNTELEFKISPCFDGVVQDYFEAMAKEMVDDCQQEAPDQAPKPASKEVEPIVISRGRRSKIGGRKVDIDVCETTSITDSDMFSCTVDSDMYIEKQGTTVPNTLLK</sequence>
<accession>A0ABD3NUP3</accession>
<dbReference type="AlphaFoldDB" id="A0ABD3NUP3"/>
<feature type="compositionally biased region" description="Basic and acidic residues" evidence="1">
    <location>
        <begin position="1"/>
        <end position="10"/>
    </location>
</feature>
<gene>
    <name evidence="2" type="ORF">ACHAWO_004185</name>
</gene>
<evidence type="ECO:0000313" key="2">
    <source>
        <dbReference type="EMBL" id="KAL3779680.1"/>
    </source>
</evidence>
<feature type="compositionally biased region" description="Basic and acidic residues" evidence="1">
    <location>
        <begin position="497"/>
        <end position="506"/>
    </location>
</feature>
<feature type="compositionally biased region" description="Low complexity" evidence="1">
    <location>
        <begin position="854"/>
        <end position="864"/>
    </location>
</feature>
<feature type="region of interest" description="Disordered" evidence="1">
    <location>
        <begin position="1"/>
        <end position="30"/>
    </location>
</feature>
<feature type="compositionally biased region" description="Basic residues" evidence="1">
    <location>
        <begin position="15"/>
        <end position="26"/>
    </location>
</feature>
<protein>
    <submittedName>
        <fullName evidence="2">Uncharacterized protein</fullName>
    </submittedName>
</protein>
<keyword evidence="3" id="KW-1185">Reference proteome</keyword>
<evidence type="ECO:0000256" key="1">
    <source>
        <dbReference type="SAM" id="MobiDB-lite"/>
    </source>
</evidence>
<reference evidence="2 3" key="1">
    <citation type="submission" date="2024-10" db="EMBL/GenBank/DDBJ databases">
        <title>Updated reference genomes for cyclostephanoid diatoms.</title>
        <authorList>
            <person name="Roberts W.R."/>
            <person name="Alverson A.J."/>
        </authorList>
    </citation>
    <scope>NUCLEOTIDE SEQUENCE [LARGE SCALE GENOMIC DNA]</scope>
    <source>
        <strain evidence="2 3">AJA010-31</strain>
    </source>
</reference>
<comment type="caution">
    <text evidence="2">The sequence shown here is derived from an EMBL/GenBank/DDBJ whole genome shotgun (WGS) entry which is preliminary data.</text>
</comment>
<feature type="compositionally biased region" description="Polar residues" evidence="1">
    <location>
        <begin position="839"/>
        <end position="853"/>
    </location>
</feature>